<dbReference type="Proteomes" id="UP001595660">
    <property type="component" value="Unassembled WGS sequence"/>
</dbReference>
<accession>A0ABD5NA03</accession>
<name>A0ABD5NA03_9EURY</name>
<evidence type="ECO:0008006" key="4">
    <source>
        <dbReference type="Google" id="ProtNLM"/>
    </source>
</evidence>
<sequence length="522" mass="59042">MSTQEHEPTDTDDDRAYWTPPGDYDWGEGTRQARRQRGEALDEDDAVFEDGTVWTDAHEIRLASELFEAVPGEFDMDDYNWDVYPDTLVHEKPAEETSSAGGTDWLALGKRGAGKTTHNRFWALRVMEANPDEIVVWRGSPSRSGWAGLREWATVWLPENASVDATWRAERRGVAPEDVNLDDVVRQVRRYEDPVDLLDQLGEQPGGTFHVVYPDPSFTRCEELTADSDRVSESLPFTAAWETMGEETATPLQHWWFAFALAAVDYRSAQYWLSLIFDEAGDLAPEDAEEDDHRTWAKVSMLRSIYADSRKFRFSMYWSAHYEANLHPKFRREVERYISMPDGSPNPTTNRSRSVPLGFDTVPMISDLMGGRDVGTALMFDESEFQLYRWPDLSRRDGDDRWLKIRLDEPTGTEEESGPTLEYDSSVFKRWSAGDEDRLYVRDPGAGYVDAVTGAEVEALESPKEGLEFTGIREVGDERLVSMRTRADEEEIVVARIPMHDAGLDGAESGSGSVEIEGGGGR</sequence>
<feature type="region of interest" description="Disordered" evidence="1">
    <location>
        <begin position="1"/>
        <end position="41"/>
    </location>
</feature>
<evidence type="ECO:0000256" key="1">
    <source>
        <dbReference type="SAM" id="MobiDB-lite"/>
    </source>
</evidence>
<comment type="caution">
    <text evidence="2">The sequence shown here is derived from an EMBL/GenBank/DDBJ whole genome shotgun (WGS) entry which is preliminary data.</text>
</comment>
<reference evidence="2 3" key="1">
    <citation type="journal article" date="2019" name="Int. J. Syst. Evol. Microbiol.">
        <title>The Global Catalogue of Microorganisms (GCM) 10K type strain sequencing project: providing services to taxonomists for standard genome sequencing and annotation.</title>
        <authorList>
            <consortium name="The Broad Institute Genomics Platform"/>
            <consortium name="The Broad Institute Genome Sequencing Center for Infectious Disease"/>
            <person name="Wu L."/>
            <person name="Ma J."/>
        </authorList>
    </citation>
    <scope>NUCLEOTIDE SEQUENCE [LARGE SCALE GENOMIC DNA]</scope>
    <source>
        <strain evidence="2 3">CGMCC 1.12562</strain>
    </source>
</reference>
<feature type="compositionally biased region" description="Low complexity" evidence="1">
    <location>
        <begin position="506"/>
        <end position="516"/>
    </location>
</feature>
<feature type="region of interest" description="Disordered" evidence="1">
    <location>
        <begin position="502"/>
        <end position="522"/>
    </location>
</feature>
<gene>
    <name evidence="2" type="ORF">ACFOKC_00910</name>
</gene>
<dbReference type="AlphaFoldDB" id="A0ABD5NA03"/>
<dbReference type="EMBL" id="JBHRWN010000002">
    <property type="protein sequence ID" value="MFC3476275.1"/>
    <property type="molecule type" value="Genomic_DNA"/>
</dbReference>
<dbReference type="GeneID" id="69117815"/>
<evidence type="ECO:0000313" key="3">
    <source>
        <dbReference type="Proteomes" id="UP001595660"/>
    </source>
</evidence>
<evidence type="ECO:0000313" key="2">
    <source>
        <dbReference type="EMBL" id="MFC3476275.1"/>
    </source>
</evidence>
<keyword evidence="3" id="KW-1185">Reference proteome</keyword>
<proteinExistence type="predicted"/>
<protein>
    <recommendedName>
        <fullName evidence="4">Terminase-like family protein</fullName>
    </recommendedName>
</protein>
<organism evidence="2 3">
    <name type="scientific">Halobacterium litoreum</name>
    <dbReference type="NCBI Taxonomy" id="2039234"/>
    <lineage>
        <taxon>Archaea</taxon>
        <taxon>Methanobacteriati</taxon>
        <taxon>Methanobacteriota</taxon>
        <taxon>Stenosarchaea group</taxon>
        <taxon>Halobacteria</taxon>
        <taxon>Halobacteriales</taxon>
        <taxon>Halobacteriaceae</taxon>
        <taxon>Halobacterium</taxon>
    </lineage>
</organism>
<dbReference type="RefSeq" id="WP_232572597.1">
    <property type="nucleotide sequence ID" value="NZ_CP089466.1"/>
</dbReference>